<evidence type="ECO:0000256" key="2">
    <source>
        <dbReference type="ARBA" id="ARBA00022679"/>
    </source>
</evidence>
<name>A0A372MFB8_9SPIR</name>
<evidence type="ECO:0000256" key="1">
    <source>
        <dbReference type="ARBA" id="ARBA00022676"/>
    </source>
</evidence>
<dbReference type="RefSeq" id="WP_117330772.1">
    <property type="nucleotide sequence ID" value="NZ_QUWK01000009.1"/>
</dbReference>
<dbReference type="AlphaFoldDB" id="A0A372MFB8"/>
<accession>A0A372MFB8</accession>
<organism evidence="4 5">
    <name type="scientific">Sphaerochaeta halotolerans</name>
    <dbReference type="NCBI Taxonomy" id="2293840"/>
    <lineage>
        <taxon>Bacteria</taxon>
        <taxon>Pseudomonadati</taxon>
        <taxon>Spirochaetota</taxon>
        <taxon>Spirochaetia</taxon>
        <taxon>Spirochaetales</taxon>
        <taxon>Sphaerochaetaceae</taxon>
        <taxon>Sphaerochaeta</taxon>
    </lineage>
</organism>
<evidence type="ECO:0000313" key="4">
    <source>
        <dbReference type="EMBL" id="RFU94434.1"/>
    </source>
</evidence>
<dbReference type="CDD" id="cd06223">
    <property type="entry name" value="PRTases_typeI"/>
    <property type="match status" value="1"/>
</dbReference>
<sequence length="186" mass="21627">MDDNKFYVSYNSVHKLVKKLSKELLESGYDPDVIVAIGSGGYIPARIIKTFINRPIYAVGISYYGIDNKHREHPTKIQWIDEVQSQLVGKKVLLIDEVDDTRATLAYCIGELLKYKPEEIAVLVLHNKIKEKDVEFPAEIKRYFVGLNLDDVWIKYPWDADDIESHTEKERLMLDHLKKEGKELYQ</sequence>
<dbReference type="OrthoDB" id="307631at2"/>
<evidence type="ECO:0000313" key="5">
    <source>
        <dbReference type="Proteomes" id="UP000264002"/>
    </source>
</evidence>
<proteinExistence type="predicted"/>
<dbReference type="PANTHER" id="PTHR43363:SF1">
    <property type="entry name" value="HYPOXANTHINE-GUANINE PHOSPHORIBOSYLTRANSFERASE"/>
    <property type="match status" value="1"/>
</dbReference>
<feature type="domain" description="Phosphoribosyltransferase" evidence="3">
    <location>
        <begin position="12"/>
        <end position="133"/>
    </location>
</feature>
<evidence type="ECO:0000259" key="3">
    <source>
        <dbReference type="Pfam" id="PF00156"/>
    </source>
</evidence>
<gene>
    <name evidence="4" type="ORF">DYP60_09555</name>
</gene>
<dbReference type="Gene3D" id="3.40.50.2020">
    <property type="match status" value="1"/>
</dbReference>
<dbReference type="Proteomes" id="UP000264002">
    <property type="component" value="Unassembled WGS sequence"/>
</dbReference>
<dbReference type="EMBL" id="QUWK01000009">
    <property type="protein sequence ID" value="RFU94434.1"/>
    <property type="molecule type" value="Genomic_DNA"/>
</dbReference>
<dbReference type="InterPro" id="IPR000836">
    <property type="entry name" value="PRTase_dom"/>
</dbReference>
<dbReference type="InterPro" id="IPR029057">
    <property type="entry name" value="PRTase-like"/>
</dbReference>
<comment type="caution">
    <text evidence="4">The sequence shown here is derived from an EMBL/GenBank/DDBJ whole genome shotgun (WGS) entry which is preliminary data.</text>
</comment>
<keyword evidence="5" id="KW-1185">Reference proteome</keyword>
<keyword evidence="1 4" id="KW-0328">Glycosyltransferase</keyword>
<dbReference type="SUPFAM" id="SSF53271">
    <property type="entry name" value="PRTase-like"/>
    <property type="match status" value="1"/>
</dbReference>
<keyword evidence="2 4" id="KW-0808">Transferase</keyword>
<protein>
    <submittedName>
        <fullName evidence="4">Phosphoribosyltransferase</fullName>
    </submittedName>
</protein>
<reference evidence="5" key="1">
    <citation type="submission" date="2018-08" db="EMBL/GenBank/DDBJ databases">
        <authorList>
            <person name="Grouzdev D.S."/>
            <person name="Krutkina M.S."/>
        </authorList>
    </citation>
    <scope>NUCLEOTIDE SEQUENCE [LARGE SCALE GENOMIC DNA]</scope>
    <source>
        <strain evidence="5">4-11</strain>
    </source>
</reference>
<dbReference type="Pfam" id="PF00156">
    <property type="entry name" value="Pribosyltran"/>
    <property type="match status" value="1"/>
</dbReference>
<reference evidence="4 5" key="2">
    <citation type="submission" date="2018-09" db="EMBL/GenBank/DDBJ databases">
        <title>Genome of Sphaerochaeta halotolerans strain 4-11.</title>
        <authorList>
            <person name="Nazina T.N."/>
            <person name="Sokolova D.S."/>
        </authorList>
    </citation>
    <scope>NUCLEOTIDE SEQUENCE [LARGE SCALE GENOMIC DNA]</scope>
    <source>
        <strain evidence="4 5">4-11</strain>
    </source>
</reference>
<dbReference type="GO" id="GO:0016757">
    <property type="term" value="F:glycosyltransferase activity"/>
    <property type="evidence" value="ECO:0007669"/>
    <property type="project" value="UniProtKB-KW"/>
</dbReference>
<dbReference type="PANTHER" id="PTHR43363">
    <property type="entry name" value="HYPOXANTHINE PHOSPHORIBOSYLTRANSFERASE"/>
    <property type="match status" value="1"/>
</dbReference>